<dbReference type="AlphaFoldDB" id="A0A7R9KQC4"/>
<evidence type="ECO:0000313" key="3">
    <source>
        <dbReference type="Proteomes" id="UP000759131"/>
    </source>
</evidence>
<feature type="region of interest" description="Disordered" evidence="1">
    <location>
        <begin position="288"/>
        <end position="432"/>
    </location>
</feature>
<evidence type="ECO:0000256" key="1">
    <source>
        <dbReference type="SAM" id="MobiDB-lite"/>
    </source>
</evidence>
<evidence type="ECO:0000313" key="2">
    <source>
        <dbReference type="EMBL" id="CAD7627033.1"/>
    </source>
</evidence>
<feature type="compositionally biased region" description="Basic and acidic residues" evidence="1">
    <location>
        <begin position="182"/>
        <end position="191"/>
    </location>
</feature>
<feature type="compositionally biased region" description="Polar residues" evidence="1">
    <location>
        <begin position="290"/>
        <end position="305"/>
    </location>
</feature>
<dbReference type="Proteomes" id="UP000759131">
    <property type="component" value="Unassembled WGS sequence"/>
</dbReference>
<accession>A0A7R9KQC4</accession>
<dbReference type="OrthoDB" id="6605262at2759"/>
<dbReference type="EMBL" id="OC858945">
    <property type="protein sequence ID" value="CAD7627033.1"/>
    <property type="molecule type" value="Genomic_DNA"/>
</dbReference>
<keyword evidence="3" id="KW-1185">Reference proteome</keyword>
<reference evidence="2" key="1">
    <citation type="submission" date="2020-11" db="EMBL/GenBank/DDBJ databases">
        <authorList>
            <person name="Tran Van P."/>
        </authorList>
    </citation>
    <scope>NUCLEOTIDE SEQUENCE</scope>
</reference>
<name>A0A7R9KQC4_9ACAR</name>
<feature type="region of interest" description="Disordered" evidence="1">
    <location>
        <begin position="532"/>
        <end position="568"/>
    </location>
</feature>
<feature type="compositionally biased region" description="Acidic residues" evidence="1">
    <location>
        <begin position="159"/>
        <end position="168"/>
    </location>
</feature>
<feature type="region of interest" description="Disordered" evidence="1">
    <location>
        <begin position="1"/>
        <end position="50"/>
    </location>
</feature>
<feature type="compositionally biased region" description="Basic and acidic residues" evidence="1">
    <location>
        <begin position="127"/>
        <end position="142"/>
    </location>
</feature>
<proteinExistence type="predicted"/>
<feature type="region of interest" description="Disordered" evidence="1">
    <location>
        <begin position="96"/>
        <end position="251"/>
    </location>
</feature>
<dbReference type="EMBL" id="CAJPIZ010004370">
    <property type="protein sequence ID" value="CAG2107463.1"/>
    <property type="molecule type" value="Genomic_DNA"/>
</dbReference>
<feature type="compositionally biased region" description="Basic and acidic residues" evidence="1">
    <location>
        <begin position="346"/>
        <end position="431"/>
    </location>
</feature>
<organism evidence="2">
    <name type="scientific">Medioppia subpectinata</name>
    <dbReference type="NCBI Taxonomy" id="1979941"/>
    <lineage>
        <taxon>Eukaryota</taxon>
        <taxon>Metazoa</taxon>
        <taxon>Ecdysozoa</taxon>
        <taxon>Arthropoda</taxon>
        <taxon>Chelicerata</taxon>
        <taxon>Arachnida</taxon>
        <taxon>Acari</taxon>
        <taxon>Acariformes</taxon>
        <taxon>Sarcoptiformes</taxon>
        <taxon>Oribatida</taxon>
        <taxon>Brachypylina</taxon>
        <taxon>Oppioidea</taxon>
        <taxon>Oppiidae</taxon>
        <taxon>Medioppia</taxon>
    </lineage>
</organism>
<gene>
    <name evidence="2" type="ORF">OSB1V03_LOCUS7463</name>
</gene>
<feature type="compositionally biased region" description="Basic and acidic residues" evidence="1">
    <location>
        <begin position="17"/>
        <end position="36"/>
    </location>
</feature>
<protein>
    <submittedName>
        <fullName evidence="2">Uncharacterized protein</fullName>
    </submittedName>
</protein>
<feature type="compositionally biased region" description="Basic and acidic residues" evidence="1">
    <location>
        <begin position="211"/>
        <end position="223"/>
    </location>
</feature>
<sequence>MEDGKVIADSGPQVTTKTKEDQKKEETENTNHKNIGDVDVPPGAGYLAVPGGNHVVNEKIETHQSSKEAKEENIQYHDESFKELTGLEIHRKALQAPNELIQIDSDDETPDRIPKGKLVHYSSKSNKINDSEEVKETSRLGRDGNVTTESTRTHHHEEFNDDEVPEENQEPRKALPESSTETSRRVEHLKNYDQGFDNFSNAMNRQNLRSIENRKTTSRKEYADESGNNGTTDRWLDDHFGSSDESDIVETSKTRTGKNVINVSRTGRTSTPISAISGDYHSVDRRNRLQQRSSKSGQRYTSTANYYAKDSRSPSPTDYYRPSSRASRIKEDASVQASLSDDEERSNDFKGRTQKISFEKQDRSRRTDSRADSRSETPSRPERTFYFGDDSHQRREHRSDKQIIEEYLNKQKYSTEETHRKSDYNNNEDSRGYVTANIHSNSKSTLNNRVLDESKFDDNFERSFKGDKERDDVEHNLNRFMDWDNHYKSIKSTEEKPYWESTEPKTLNTSEYIHPVIQDDFYSSKRDPLTRQRNFDSYVSPPPLYSDTDYKYRPSTSPPTSSGDTWTKYKTRTRSPLFRSSSPTDNFPKFSPLSTNALQIKSFTDAYANGRNHSSN</sequence>
<feature type="compositionally biased region" description="Polar residues" evidence="1">
    <location>
        <begin position="197"/>
        <end position="210"/>
    </location>
</feature>